<reference evidence="2 3" key="1">
    <citation type="submission" date="2007-03" db="EMBL/GenBank/DDBJ databases">
        <title>Complete sequence of Desulfotomaculum reducens MI-1.</title>
        <authorList>
            <consortium name="US DOE Joint Genome Institute"/>
            <person name="Copeland A."/>
            <person name="Lucas S."/>
            <person name="Lapidus A."/>
            <person name="Barry K."/>
            <person name="Detter J.C."/>
            <person name="Glavina del Rio T."/>
            <person name="Hammon N."/>
            <person name="Israni S."/>
            <person name="Dalin E."/>
            <person name="Tice H."/>
            <person name="Pitluck S."/>
            <person name="Sims D."/>
            <person name="Brettin T."/>
            <person name="Bruce D."/>
            <person name="Han C."/>
            <person name="Tapia R."/>
            <person name="Schmutz J."/>
            <person name="Larimer F."/>
            <person name="Land M."/>
            <person name="Hauser L."/>
            <person name="Kyrpides N."/>
            <person name="Kim E."/>
            <person name="Tebo B.M."/>
            <person name="Richardson P."/>
        </authorList>
    </citation>
    <scope>NUCLEOTIDE SEQUENCE [LARGE SCALE GENOMIC DNA]</scope>
    <source>
        <strain evidence="2 3">MI-1</strain>
    </source>
</reference>
<dbReference type="Gene3D" id="3.90.320.10">
    <property type="match status" value="1"/>
</dbReference>
<gene>
    <name evidence="2" type="ordered locus">Dred_0026</name>
</gene>
<dbReference type="eggNOG" id="COG4268">
    <property type="taxonomic scope" value="Bacteria"/>
</dbReference>
<evidence type="ECO:0000256" key="1">
    <source>
        <dbReference type="ARBA" id="ARBA00022801"/>
    </source>
</evidence>
<dbReference type="Pfam" id="PF10117">
    <property type="entry name" value="McrBC"/>
    <property type="match status" value="1"/>
</dbReference>
<keyword evidence="3" id="KW-1185">Reference proteome</keyword>
<dbReference type="InterPro" id="IPR011604">
    <property type="entry name" value="PDDEXK-like_dom_sf"/>
</dbReference>
<dbReference type="STRING" id="349161.Dred_0026"/>
<keyword evidence="1" id="KW-0378">Hydrolase</keyword>
<dbReference type="KEGG" id="drm:Dred_0026"/>
<dbReference type="HOGENOM" id="CLU_690232_0_0_9"/>
<evidence type="ECO:0000313" key="2">
    <source>
        <dbReference type="EMBL" id="ABO48576.1"/>
    </source>
</evidence>
<dbReference type="PANTHER" id="PTHR38733:SF1">
    <property type="entry name" value="TYPE IV METHYL-DIRECTED RESTRICTION ENZYME ECOKMCRBC"/>
    <property type="match status" value="1"/>
</dbReference>
<dbReference type="GO" id="GO:0016787">
    <property type="term" value="F:hydrolase activity"/>
    <property type="evidence" value="ECO:0007669"/>
    <property type="project" value="UniProtKB-KW"/>
</dbReference>
<evidence type="ECO:0000313" key="3">
    <source>
        <dbReference type="Proteomes" id="UP000001556"/>
    </source>
</evidence>
<organism evidence="2 3">
    <name type="scientific">Desulforamulus reducens (strain ATCC BAA-1160 / DSM 100696 / MI-1)</name>
    <name type="common">Desulfotomaculum reducens</name>
    <dbReference type="NCBI Taxonomy" id="349161"/>
    <lineage>
        <taxon>Bacteria</taxon>
        <taxon>Bacillati</taxon>
        <taxon>Bacillota</taxon>
        <taxon>Clostridia</taxon>
        <taxon>Eubacteriales</taxon>
        <taxon>Peptococcaceae</taxon>
        <taxon>Desulforamulus</taxon>
    </lineage>
</organism>
<proteinExistence type="predicted"/>
<dbReference type="Proteomes" id="UP000001556">
    <property type="component" value="Chromosome"/>
</dbReference>
<dbReference type="REBASE" id="14937">
    <property type="entry name" value="DreMMcrBCP"/>
</dbReference>
<dbReference type="EMBL" id="CP000612">
    <property type="protein sequence ID" value="ABO48576.1"/>
    <property type="molecule type" value="Genomic_DNA"/>
</dbReference>
<sequence length="334" mass="38839">MSRYLYLYLCPRVKLSNIFTMLEYAYRLKSFRILDGMVECDSLQEFYERLAMILAGMILNRNRQGLYREYREQVDKLPYIRGQLNIRHQLVKPWEVGFSCHYQEHTADIEDNQILTWTLNRILYSGLCSDRGLPVIKKAYRSLLSQTSLIPLDPGRFSSRVYSRLNQDYRPLHALCRFFLEQCGPGYEVGDHSMIPFLVDMPRLFELFVAQWLRTYLPPEYEITPQERVEIGENGELTFSIDMVLYRKRDETAMCVMDTKYKSAATPTQADINQVVTYAVAKGCRDAVLIYPSSNIRPFKETIGDITVKTLAFPLAGNLEEAGKRLVEKLISNL</sequence>
<dbReference type="InterPro" id="IPR019292">
    <property type="entry name" value="McrC"/>
</dbReference>
<accession>A4J0H3</accession>
<name>A4J0H3_DESRM</name>
<dbReference type="PANTHER" id="PTHR38733">
    <property type="entry name" value="PROTEIN MCRC"/>
    <property type="match status" value="1"/>
</dbReference>
<dbReference type="AlphaFoldDB" id="A4J0H3"/>
<protein>
    <submittedName>
        <fullName evidence="2">McrBC 5-methylcytosine restriction system component-like protein</fullName>
    </submittedName>
</protein>